<evidence type="ECO:0000313" key="5">
    <source>
        <dbReference type="RefSeq" id="XP_031755291.1"/>
    </source>
</evidence>
<dbReference type="Xenbase" id="XB-GENE-29086891">
    <property type="gene designation" value="c3h19orf38"/>
</dbReference>
<dbReference type="InterPro" id="IPR013783">
    <property type="entry name" value="Ig-like_fold"/>
</dbReference>
<dbReference type="RefSeq" id="XP_031755291.1">
    <property type="nucleotide sequence ID" value="XM_031899431.1"/>
</dbReference>
<keyword evidence="4" id="KW-1185">Reference proteome</keyword>
<keyword evidence="1" id="KW-0812">Transmembrane</keyword>
<dbReference type="OrthoDB" id="9824921at2759"/>
<accession>A0A8J1JF64</accession>
<sequence length="222" mass="24432">MKLRQLVLLLGVIGMKISGTKTELLPPPVLALETPGVVRGGQSANLQCTAPPEYKEGIFYLYLEGSGEHLLKQYAQEARHSVTFSVTGLRAADVKRYYCRYQAWLSDTQHSSEASNVLQVTVYVPIWVIAVSAAGGAAVVAIVVSALVLIMKRRNDRKKQKQRERESVWTSETMASDWAFDNMVYYKRPTFEISQPAPLPGGSSGATEGRVGNSFSTFLTIT</sequence>
<evidence type="ECO:0000313" key="4">
    <source>
        <dbReference type="Proteomes" id="UP000008143"/>
    </source>
</evidence>
<organism evidence="4 5">
    <name type="scientific">Xenopus tropicalis</name>
    <name type="common">Western clawed frog</name>
    <name type="synonym">Silurana tropicalis</name>
    <dbReference type="NCBI Taxonomy" id="8364"/>
    <lineage>
        <taxon>Eukaryota</taxon>
        <taxon>Metazoa</taxon>
        <taxon>Chordata</taxon>
        <taxon>Craniata</taxon>
        <taxon>Vertebrata</taxon>
        <taxon>Euteleostomi</taxon>
        <taxon>Amphibia</taxon>
        <taxon>Batrachia</taxon>
        <taxon>Anura</taxon>
        <taxon>Pipoidea</taxon>
        <taxon>Pipidae</taxon>
        <taxon>Xenopodinae</taxon>
        <taxon>Xenopus</taxon>
        <taxon>Silurana</taxon>
    </lineage>
</organism>
<feature type="transmembrane region" description="Helical" evidence="1">
    <location>
        <begin position="126"/>
        <end position="151"/>
    </location>
</feature>
<dbReference type="InterPro" id="IPR040438">
    <property type="entry name" value="HIDE1"/>
</dbReference>
<dbReference type="CTD" id="101733343"/>
<keyword evidence="1" id="KW-0472">Membrane</keyword>
<protein>
    <submittedName>
        <fullName evidence="5">Protein HIDE1-like</fullName>
    </submittedName>
</protein>
<dbReference type="SUPFAM" id="SSF48726">
    <property type="entry name" value="Immunoglobulin"/>
    <property type="match status" value="1"/>
</dbReference>
<feature type="domain" description="Ig-like" evidence="3">
    <location>
        <begin position="27"/>
        <end position="115"/>
    </location>
</feature>
<dbReference type="InterPro" id="IPR036179">
    <property type="entry name" value="Ig-like_dom_sf"/>
</dbReference>
<dbReference type="PROSITE" id="PS50835">
    <property type="entry name" value="IG_LIKE"/>
    <property type="match status" value="1"/>
</dbReference>
<gene>
    <name evidence="6" type="primary">c3h19orf38</name>
    <name evidence="5" type="synonym">LOC101733343</name>
</gene>
<dbReference type="AGR" id="Xenbase:XB-GENE-29086891"/>
<dbReference type="Gene3D" id="2.60.40.10">
    <property type="entry name" value="Immunoglobulins"/>
    <property type="match status" value="1"/>
</dbReference>
<keyword evidence="1" id="KW-1133">Transmembrane helix</keyword>
<feature type="signal peptide" evidence="2">
    <location>
        <begin position="1"/>
        <end position="22"/>
    </location>
</feature>
<dbReference type="InterPro" id="IPR007110">
    <property type="entry name" value="Ig-like_dom"/>
</dbReference>
<dbReference type="PANTHER" id="PTHR36859:SF1">
    <property type="entry name" value="PROTEIN HIDE1"/>
    <property type="match status" value="1"/>
</dbReference>
<evidence type="ECO:0000259" key="3">
    <source>
        <dbReference type="PROSITE" id="PS50835"/>
    </source>
</evidence>
<evidence type="ECO:0000256" key="2">
    <source>
        <dbReference type="SAM" id="SignalP"/>
    </source>
</evidence>
<reference evidence="5" key="1">
    <citation type="submission" date="2025-08" db="UniProtKB">
        <authorList>
            <consortium name="RefSeq"/>
        </authorList>
    </citation>
    <scope>IDENTIFICATION</scope>
    <source>
        <strain evidence="5">Nigerian</strain>
        <tissue evidence="5">Liver and blood</tissue>
    </source>
</reference>
<dbReference type="AlphaFoldDB" id="A0A8J1JF64"/>
<evidence type="ECO:0000313" key="6">
    <source>
        <dbReference type="Xenbase" id="XB-GENE-29086891"/>
    </source>
</evidence>
<dbReference type="OMA" id="NFLGANF"/>
<proteinExistence type="predicted"/>
<evidence type="ECO:0000256" key="1">
    <source>
        <dbReference type="SAM" id="Phobius"/>
    </source>
</evidence>
<feature type="chain" id="PRO_5035291257" evidence="2">
    <location>
        <begin position="23"/>
        <end position="222"/>
    </location>
</feature>
<dbReference type="Proteomes" id="UP000008143">
    <property type="component" value="Chromosome 3"/>
</dbReference>
<dbReference type="Pfam" id="PF17737">
    <property type="entry name" value="Ig_C19orf38"/>
    <property type="match status" value="1"/>
</dbReference>
<dbReference type="PANTHER" id="PTHR36859">
    <property type="entry name" value="PROTEIN HIDE1"/>
    <property type="match status" value="1"/>
</dbReference>
<dbReference type="GeneID" id="101733343"/>
<dbReference type="KEGG" id="xtr:101733343"/>
<dbReference type="InterPro" id="IPR041066">
    <property type="entry name" value="C19orf38_Ig"/>
</dbReference>
<keyword evidence="2" id="KW-0732">Signal</keyword>
<name>A0A8J1JF64_XENTR</name>